<dbReference type="PIRSF" id="PIRSF029033">
    <property type="entry name" value="UCP029033"/>
    <property type="match status" value="1"/>
</dbReference>
<evidence type="ECO:0000313" key="1">
    <source>
        <dbReference type="EMBL" id="MCM2678881.1"/>
    </source>
</evidence>
<dbReference type="Proteomes" id="UP001165393">
    <property type="component" value="Unassembled WGS sequence"/>
</dbReference>
<proteinExistence type="predicted"/>
<evidence type="ECO:0000313" key="2">
    <source>
        <dbReference type="Proteomes" id="UP001165393"/>
    </source>
</evidence>
<dbReference type="PANTHER" id="PTHR34387:SF2">
    <property type="entry name" value="SLR1258 PROTEIN"/>
    <property type="match status" value="1"/>
</dbReference>
<dbReference type="RefSeq" id="WP_251260229.1">
    <property type="nucleotide sequence ID" value="NZ_JAMQGP010000001.1"/>
</dbReference>
<dbReference type="AlphaFoldDB" id="A0AA42B6T7"/>
<dbReference type="Pfam" id="PF04402">
    <property type="entry name" value="SIMPL"/>
    <property type="match status" value="1"/>
</dbReference>
<dbReference type="GO" id="GO:0006974">
    <property type="term" value="P:DNA damage response"/>
    <property type="evidence" value="ECO:0007669"/>
    <property type="project" value="TreeGrafter"/>
</dbReference>
<protein>
    <submittedName>
        <fullName evidence="1">SIMPL domain-containing protein</fullName>
    </submittedName>
</protein>
<keyword evidence="2" id="KW-1185">Reference proteome</keyword>
<name>A0AA42B6T7_9GAMM</name>
<dbReference type="InterPro" id="IPR007497">
    <property type="entry name" value="SIMPL/DUF541"/>
</dbReference>
<dbReference type="InterPro" id="IPR052022">
    <property type="entry name" value="26kDa_periplasmic_antigen"/>
</dbReference>
<gene>
    <name evidence="1" type="ORF">NAF29_04215</name>
</gene>
<sequence>MKLSIVPAALLALGLIIGLWCVANALPEAVSKYRSYDRVVTVKGLAEKEVAADVVVWPIQFSAASNDLQQLYQDVQDNADKIRAFLILNGIDEGALTTAPPAITDKKAQSYGNNSGTEFRYSAMQTVTVYSTDVDIVRQSMSKLSDLGKQGITFLGNAYSTQYLYTQLNAIKPEMVEQSTKNAREVALKFAEDSQSSLGKIKLANQGQFSISARDHNSPHIKKVRVVSTVQYYLAD</sequence>
<dbReference type="Gene3D" id="3.30.70.2970">
    <property type="entry name" value="Protein of unknown function (DUF541), domain 2"/>
    <property type="match status" value="1"/>
</dbReference>
<dbReference type="EMBL" id="JAMQGP010000001">
    <property type="protein sequence ID" value="MCM2678881.1"/>
    <property type="molecule type" value="Genomic_DNA"/>
</dbReference>
<organism evidence="1 2">
    <name type="scientific">Echinimonas agarilytica</name>
    <dbReference type="NCBI Taxonomy" id="1215918"/>
    <lineage>
        <taxon>Bacteria</taxon>
        <taxon>Pseudomonadati</taxon>
        <taxon>Pseudomonadota</taxon>
        <taxon>Gammaproteobacteria</taxon>
        <taxon>Alteromonadales</taxon>
        <taxon>Echinimonadaceae</taxon>
        <taxon>Echinimonas</taxon>
    </lineage>
</organism>
<dbReference type="PANTHER" id="PTHR34387">
    <property type="entry name" value="SLR1258 PROTEIN"/>
    <property type="match status" value="1"/>
</dbReference>
<dbReference type="InterPro" id="IPR016907">
    <property type="entry name" value="UCP029033"/>
</dbReference>
<accession>A0AA42B6T7</accession>
<comment type="caution">
    <text evidence="1">The sequence shown here is derived from an EMBL/GenBank/DDBJ whole genome shotgun (WGS) entry which is preliminary data.</text>
</comment>
<dbReference type="Gene3D" id="3.30.110.170">
    <property type="entry name" value="Protein of unknown function (DUF541), domain 1"/>
    <property type="match status" value="1"/>
</dbReference>
<reference evidence="1 2" key="1">
    <citation type="journal article" date="2013" name="Antonie Van Leeuwenhoek">
        <title>Echinimonas agarilytica gen. nov., sp. nov., a new gammaproteobacterium isolated from the sea urchin Strongylocentrotus intermedius.</title>
        <authorList>
            <person name="Nedashkovskaya O.I."/>
            <person name="Stenkova A.M."/>
            <person name="Zhukova N.V."/>
            <person name="Van Trappen S."/>
            <person name="Lee J.S."/>
            <person name="Kim S.B."/>
        </authorList>
    </citation>
    <scope>NUCLEOTIDE SEQUENCE [LARGE SCALE GENOMIC DNA]</scope>
    <source>
        <strain evidence="1 2">KMM 6351</strain>
    </source>
</reference>